<keyword evidence="2" id="KW-1185">Reference proteome</keyword>
<comment type="caution">
    <text evidence="1">The sequence shown here is derived from an EMBL/GenBank/DDBJ whole genome shotgun (WGS) entry which is preliminary data.</text>
</comment>
<dbReference type="EMBL" id="MU865288">
    <property type="protein sequence ID" value="KAK4232408.1"/>
    <property type="molecule type" value="Genomic_DNA"/>
</dbReference>
<dbReference type="AlphaFoldDB" id="A0AAN7BZA6"/>
<reference evidence="1" key="2">
    <citation type="submission" date="2023-05" db="EMBL/GenBank/DDBJ databases">
        <authorList>
            <consortium name="Lawrence Berkeley National Laboratory"/>
            <person name="Steindorff A."/>
            <person name="Hensen N."/>
            <person name="Bonometti L."/>
            <person name="Westerberg I."/>
            <person name="Brannstrom I.O."/>
            <person name="Guillou S."/>
            <person name="Cros-Aarteil S."/>
            <person name="Calhoun S."/>
            <person name="Haridas S."/>
            <person name="Kuo A."/>
            <person name="Mondo S."/>
            <person name="Pangilinan J."/>
            <person name="Riley R."/>
            <person name="Labutti K."/>
            <person name="Andreopoulos B."/>
            <person name="Lipzen A."/>
            <person name="Chen C."/>
            <person name="Yanf M."/>
            <person name="Daum C."/>
            <person name="Ng V."/>
            <person name="Clum A."/>
            <person name="Ohm R."/>
            <person name="Martin F."/>
            <person name="Silar P."/>
            <person name="Natvig D."/>
            <person name="Lalanne C."/>
            <person name="Gautier V."/>
            <person name="Ament-Velasquez S.L."/>
            <person name="Kruys A."/>
            <person name="Hutchinson M.I."/>
            <person name="Powell A.J."/>
            <person name="Barry K."/>
            <person name="Miller A.N."/>
            <person name="Grigoriev I.V."/>
            <person name="Debuchy R."/>
            <person name="Gladieux P."/>
            <person name="Thoren M.H."/>
            <person name="Johannesson H."/>
        </authorList>
    </citation>
    <scope>NUCLEOTIDE SEQUENCE</scope>
    <source>
        <strain evidence="1">CBS 990.96</strain>
    </source>
</reference>
<reference evidence="1" key="1">
    <citation type="journal article" date="2023" name="Mol. Phylogenet. Evol.">
        <title>Genome-scale phylogeny and comparative genomics of the fungal order Sordariales.</title>
        <authorList>
            <person name="Hensen N."/>
            <person name="Bonometti L."/>
            <person name="Westerberg I."/>
            <person name="Brannstrom I.O."/>
            <person name="Guillou S."/>
            <person name="Cros-Aarteil S."/>
            <person name="Calhoun S."/>
            <person name="Haridas S."/>
            <person name="Kuo A."/>
            <person name="Mondo S."/>
            <person name="Pangilinan J."/>
            <person name="Riley R."/>
            <person name="LaButti K."/>
            <person name="Andreopoulos B."/>
            <person name="Lipzen A."/>
            <person name="Chen C."/>
            <person name="Yan M."/>
            <person name="Daum C."/>
            <person name="Ng V."/>
            <person name="Clum A."/>
            <person name="Steindorff A."/>
            <person name="Ohm R.A."/>
            <person name="Martin F."/>
            <person name="Silar P."/>
            <person name="Natvig D.O."/>
            <person name="Lalanne C."/>
            <person name="Gautier V."/>
            <person name="Ament-Velasquez S.L."/>
            <person name="Kruys A."/>
            <person name="Hutchinson M.I."/>
            <person name="Powell A.J."/>
            <person name="Barry K."/>
            <person name="Miller A.N."/>
            <person name="Grigoriev I.V."/>
            <person name="Debuchy R."/>
            <person name="Gladieux P."/>
            <person name="Hiltunen Thoren M."/>
            <person name="Johannesson H."/>
        </authorList>
    </citation>
    <scope>NUCLEOTIDE SEQUENCE</scope>
    <source>
        <strain evidence="1">CBS 990.96</strain>
    </source>
</reference>
<protein>
    <recommendedName>
        <fullName evidence="3">VOC domain-containing protein</fullName>
    </recommendedName>
</protein>
<dbReference type="SUPFAM" id="SSF54593">
    <property type="entry name" value="Glyoxalase/Bleomycin resistance protein/Dihydroxybiphenyl dioxygenase"/>
    <property type="match status" value="1"/>
</dbReference>
<evidence type="ECO:0000313" key="2">
    <source>
        <dbReference type="Proteomes" id="UP001301958"/>
    </source>
</evidence>
<dbReference type="Proteomes" id="UP001301958">
    <property type="component" value="Unassembled WGS sequence"/>
</dbReference>
<evidence type="ECO:0008006" key="3">
    <source>
        <dbReference type="Google" id="ProtNLM"/>
    </source>
</evidence>
<accession>A0AAN7BZA6</accession>
<sequence>MSSSTPKFLSVAPVFSTTDLDRWLNHYKALGFAIRHHGDIYGFATRENVSIHVLVNANHDPLTTAGCAYIYVDDAKALHQAWSAVETGRNVAPVDTDYGLCEGAHLDPDNNLIRYGSRLDVVPEKQ</sequence>
<proteinExistence type="predicted"/>
<evidence type="ECO:0000313" key="1">
    <source>
        <dbReference type="EMBL" id="KAK4232408.1"/>
    </source>
</evidence>
<dbReference type="InterPro" id="IPR029068">
    <property type="entry name" value="Glyas_Bleomycin-R_OHBP_Dase"/>
</dbReference>
<name>A0AAN7BZA6_9PEZI</name>
<gene>
    <name evidence="1" type="ORF">QBC38DRAFT_464072</name>
</gene>
<dbReference type="Gene3D" id="3.10.180.10">
    <property type="entry name" value="2,3-Dihydroxybiphenyl 1,2-Dioxygenase, domain 1"/>
    <property type="match status" value="1"/>
</dbReference>
<organism evidence="1 2">
    <name type="scientific">Podospora fimiseda</name>
    <dbReference type="NCBI Taxonomy" id="252190"/>
    <lineage>
        <taxon>Eukaryota</taxon>
        <taxon>Fungi</taxon>
        <taxon>Dikarya</taxon>
        <taxon>Ascomycota</taxon>
        <taxon>Pezizomycotina</taxon>
        <taxon>Sordariomycetes</taxon>
        <taxon>Sordariomycetidae</taxon>
        <taxon>Sordariales</taxon>
        <taxon>Podosporaceae</taxon>
        <taxon>Podospora</taxon>
    </lineage>
</organism>